<feature type="transmembrane region" description="Helical" evidence="2">
    <location>
        <begin position="403"/>
        <end position="427"/>
    </location>
</feature>
<evidence type="ECO:0000313" key="6">
    <source>
        <dbReference type="Proteomes" id="UP000749559"/>
    </source>
</evidence>
<evidence type="ECO:0000256" key="3">
    <source>
        <dbReference type="SAM" id="SignalP"/>
    </source>
</evidence>
<name>A0A8S4N493_OWEFU</name>
<keyword evidence="2" id="KW-1133">Transmembrane helix</keyword>
<dbReference type="PROSITE" id="PS51034">
    <property type="entry name" value="ZP_2"/>
    <property type="match status" value="1"/>
</dbReference>
<accession>A0A8S4N493</accession>
<reference evidence="5" key="1">
    <citation type="submission" date="2022-03" db="EMBL/GenBank/DDBJ databases">
        <authorList>
            <person name="Martin C."/>
        </authorList>
    </citation>
    <scope>NUCLEOTIDE SEQUENCE</scope>
</reference>
<proteinExistence type="predicted"/>
<dbReference type="Pfam" id="PF00100">
    <property type="entry name" value="Zona_pellucida"/>
    <property type="match status" value="1"/>
</dbReference>
<comment type="caution">
    <text evidence="5">The sequence shown here is derived from an EMBL/GenBank/DDBJ whole genome shotgun (WGS) entry which is preliminary data.</text>
</comment>
<feature type="domain" description="ZP" evidence="4">
    <location>
        <begin position="28"/>
        <end position="299"/>
    </location>
</feature>
<dbReference type="PANTHER" id="PTHR46560:SF7">
    <property type="entry name" value="RE59626P"/>
    <property type="match status" value="1"/>
</dbReference>
<feature type="signal peptide" evidence="3">
    <location>
        <begin position="1"/>
        <end position="21"/>
    </location>
</feature>
<evidence type="ECO:0000256" key="2">
    <source>
        <dbReference type="SAM" id="Phobius"/>
    </source>
</evidence>
<feature type="chain" id="PRO_5035826930" description="ZP domain-containing protein" evidence="3">
    <location>
        <begin position="22"/>
        <end position="471"/>
    </location>
</feature>
<dbReference type="InterPro" id="IPR001507">
    <property type="entry name" value="ZP_dom"/>
</dbReference>
<organism evidence="5 6">
    <name type="scientific">Owenia fusiformis</name>
    <name type="common">Polychaete worm</name>
    <dbReference type="NCBI Taxonomy" id="6347"/>
    <lineage>
        <taxon>Eukaryota</taxon>
        <taxon>Metazoa</taxon>
        <taxon>Spiralia</taxon>
        <taxon>Lophotrochozoa</taxon>
        <taxon>Annelida</taxon>
        <taxon>Polychaeta</taxon>
        <taxon>Sedentaria</taxon>
        <taxon>Canalipalpata</taxon>
        <taxon>Sabellida</taxon>
        <taxon>Oweniida</taxon>
        <taxon>Oweniidae</taxon>
        <taxon>Owenia</taxon>
    </lineage>
</organism>
<evidence type="ECO:0000256" key="1">
    <source>
        <dbReference type="SAM" id="MobiDB-lite"/>
    </source>
</evidence>
<dbReference type="Proteomes" id="UP000749559">
    <property type="component" value="Unassembled WGS sequence"/>
</dbReference>
<dbReference type="AlphaFoldDB" id="A0A8S4N493"/>
<feature type="region of interest" description="Disordered" evidence="1">
    <location>
        <begin position="303"/>
        <end position="358"/>
    </location>
</feature>
<keyword evidence="2" id="KW-0472">Membrane</keyword>
<protein>
    <recommendedName>
        <fullName evidence="4">ZP domain-containing protein</fullName>
    </recommendedName>
</protein>
<keyword evidence="2" id="KW-0812">Transmembrane</keyword>
<feature type="compositionally biased region" description="Gly residues" evidence="1">
    <location>
        <begin position="310"/>
        <end position="337"/>
    </location>
</feature>
<evidence type="ECO:0000313" key="5">
    <source>
        <dbReference type="EMBL" id="CAH1775948.1"/>
    </source>
</evidence>
<keyword evidence="6" id="KW-1185">Reference proteome</keyword>
<evidence type="ECO:0000259" key="4">
    <source>
        <dbReference type="PROSITE" id="PS51034"/>
    </source>
</evidence>
<gene>
    <name evidence="5" type="ORF">OFUS_LOCUS3182</name>
</gene>
<dbReference type="PANTHER" id="PTHR46560">
    <property type="entry name" value="CYPHER, ISOFORM B"/>
    <property type="match status" value="1"/>
</dbReference>
<dbReference type="InterPro" id="IPR055355">
    <property type="entry name" value="ZP-C"/>
</dbReference>
<dbReference type="EMBL" id="CAIIXF020000001">
    <property type="protein sequence ID" value="CAH1775948.1"/>
    <property type="molecule type" value="Genomic_DNA"/>
</dbReference>
<keyword evidence="3" id="KW-0732">Signal</keyword>
<sequence length="471" mass="50375">MMWSNAVWVVFFLALQRGVFAEQTAEFVCTKTDGIRRHVRVEVVPDTNTIRAAYANGQKGFCDFTFDANINKWYRDFDLTNGQDSADFKDCGMLYDNAGGTSDSFFFRVVTQELSAGVLLDTDRVYEILCDFKNLISPNKVNSPQPSTIAGNVGEGQEQEITVSNVDLFIVSADGTRDITGTSVNFPASIRVLVVLSKTTVHMGVRVRKCVALPTVDSPSSFEITDFRGCGHGERFIGDKLGFTGTDGSGGDQTKYQAISETFPLFKFPNVDTVFITCDVEYCNSGNRQDVCDGVQCRPVTGTTATGGVNSQGGTQGGGGIGGGIGGGGIGGGGITGGNTNTNPSPFGRRRRVATNGTNDVPKSVSGFIFINTESPANEPARVRGAPPSGKTISAVSCLQSPAFLVTIAVLGLVILVAVIASVYVCMRYRQDSKASNIQYVERDMAATPQPQYIYDNGSYSSATSSRLQRM</sequence>